<sequence>MPRKCASAFWNAANYLASSGFKAMVFPMFRDNKYSLPDRINT</sequence>
<organism evidence="1">
    <name type="scientific">Oryza sativa subsp. japonica</name>
    <name type="common">Rice</name>
    <dbReference type="NCBI Taxonomy" id="39947"/>
    <lineage>
        <taxon>Eukaryota</taxon>
        <taxon>Viridiplantae</taxon>
        <taxon>Streptophyta</taxon>
        <taxon>Embryophyta</taxon>
        <taxon>Tracheophyta</taxon>
        <taxon>Spermatophyta</taxon>
        <taxon>Magnoliopsida</taxon>
        <taxon>Liliopsida</taxon>
        <taxon>Poales</taxon>
        <taxon>Poaceae</taxon>
        <taxon>BOP clade</taxon>
        <taxon>Oryzoideae</taxon>
        <taxon>Oryzeae</taxon>
        <taxon>Oryzinae</taxon>
        <taxon>Oryza</taxon>
        <taxon>Oryza sativa</taxon>
    </lineage>
</organism>
<reference evidence="1" key="3">
    <citation type="submission" date="2006-07" db="EMBL/GenBank/DDBJ databases">
        <authorList>
            <person name="Buell R."/>
        </authorList>
    </citation>
    <scope>NUCLEOTIDE SEQUENCE</scope>
</reference>
<proteinExistence type="predicted"/>
<dbReference type="EMBL" id="DP000086">
    <property type="protein sequence ID" value="ABB46766.2"/>
    <property type="molecule type" value="Genomic_DNA"/>
</dbReference>
<gene>
    <name evidence="1" type="ordered locus">LOC_Os10g06150</name>
</gene>
<reference evidence="1" key="1">
    <citation type="journal article" date="2003" name="Science">
        <title>In-depth view of structure, activity, and evolution of rice chromosome 10.</title>
        <authorList>
            <consortium name="Rice Chromosome 10 Sequencing Consortium"/>
        </authorList>
    </citation>
    <scope>NUCLEOTIDE SEQUENCE [LARGE SCALE GENOMIC DNA]</scope>
</reference>
<protein>
    <submittedName>
        <fullName evidence="1">Uncharacterized protein</fullName>
    </submittedName>
</protein>
<accession>Q33B09</accession>
<name>Q33B09_ORYSJ</name>
<evidence type="ECO:0000313" key="1">
    <source>
        <dbReference type="EMBL" id="ABB46766.2"/>
    </source>
</evidence>
<dbReference type="AlphaFoldDB" id="Q33B09"/>
<reference evidence="1" key="2">
    <citation type="submission" date="2003-05" db="EMBL/GenBank/DDBJ databases">
        <authorList>
            <person name="Buell C.R."/>
            <person name="Wing R.A."/>
            <person name="McCombie W.R."/>
            <person name="Messing J."/>
            <person name="Yuan Q."/>
            <person name="Ouyang S."/>
        </authorList>
    </citation>
    <scope>NUCLEOTIDE SEQUENCE</scope>
</reference>